<reference evidence="2" key="1">
    <citation type="submission" date="2020-04" db="EMBL/GenBank/DDBJ databases">
        <authorList>
            <person name="Alioto T."/>
            <person name="Alioto T."/>
            <person name="Gomez Garrido J."/>
        </authorList>
    </citation>
    <scope>NUCLEOTIDE SEQUENCE</scope>
    <source>
        <strain evidence="2">A484AB</strain>
    </source>
</reference>
<proteinExistence type="predicted"/>
<organism evidence="2 3">
    <name type="scientific">Paramuricea clavata</name>
    <name type="common">Red gorgonian</name>
    <name type="synonym">Violescent sea-whip</name>
    <dbReference type="NCBI Taxonomy" id="317549"/>
    <lineage>
        <taxon>Eukaryota</taxon>
        <taxon>Metazoa</taxon>
        <taxon>Cnidaria</taxon>
        <taxon>Anthozoa</taxon>
        <taxon>Octocorallia</taxon>
        <taxon>Malacalcyonacea</taxon>
        <taxon>Plexauridae</taxon>
        <taxon>Paramuricea</taxon>
    </lineage>
</organism>
<evidence type="ECO:0000313" key="2">
    <source>
        <dbReference type="EMBL" id="CAB4003220.1"/>
    </source>
</evidence>
<dbReference type="InterPro" id="IPR043502">
    <property type="entry name" value="DNA/RNA_pol_sf"/>
</dbReference>
<gene>
    <name evidence="2" type="ORF">PACLA_8A033050</name>
</gene>
<sequence>REEFLAQYATNYNLSPTIDPITDSTFYFHHIHINNIAQALMRLKPNKCAGLDKIPAKVLRLSADIIAPSLTYIFNLSLDTNIYVDEWKRAQVIPIYKSEDRRKCEKYRPISRLHIVSKVFEREVYFDSCMYRSDNSLLSKFQSGFRPKHSTLSALIRMCDDLLKNMDNGELNFVVFVDVRKAFDSINHEILLDKMHNFFGIMGTQLKWFESYLNNRVQQCLINGQL</sequence>
<dbReference type="EMBL" id="CACRXK020004569">
    <property type="protein sequence ID" value="CAB4003220.1"/>
    <property type="molecule type" value="Genomic_DNA"/>
</dbReference>
<protein>
    <recommendedName>
        <fullName evidence="1">Reverse transcriptase domain-containing protein</fullName>
    </recommendedName>
</protein>
<dbReference type="Proteomes" id="UP001152795">
    <property type="component" value="Unassembled WGS sequence"/>
</dbReference>
<evidence type="ECO:0000313" key="3">
    <source>
        <dbReference type="Proteomes" id="UP001152795"/>
    </source>
</evidence>
<dbReference type="InterPro" id="IPR000477">
    <property type="entry name" value="RT_dom"/>
</dbReference>
<accession>A0A6S7HJ79</accession>
<keyword evidence="3" id="KW-1185">Reference proteome</keyword>
<comment type="caution">
    <text evidence="2">The sequence shown here is derived from an EMBL/GenBank/DDBJ whole genome shotgun (WGS) entry which is preliminary data.</text>
</comment>
<dbReference type="SUPFAM" id="SSF56672">
    <property type="entry name" value="DNA/RNA polymerases"/>
    <property type="match status" value="1"/>
</dbReference>
<evidence type="ECO:0000259" key="1">
    <source>
        <dbReference type="Pfam" id="PF00078"/>
    </source>
</evidence>
<dbReference type="PANTHER" id="PTHR19446">
    <property type="entry name" value="REVERSE TRANSCRIPTASES"/>
    <property type="match status" value="1"/>
</dbReference>
<name>A0A6S7HJ79_PARCT</name>
<feature type="non-terminal residue" evidence="2">
    <location>
        <position position="1"/>
    </location>
</feature>
<dbReference type="OrthoDB" id="410381at2759"/>
<dbReference type="Pfam" id="PF00078">
    <property type="entry name" value="RVT_1"/>
    <property type="match status" value="1"/>
</dbReference>
<feature type="domain" description="Reverse transcriptase" evidence="1">
    <location>
        <begin position="104"/>
        <end position="216"/>
    </location>
</feature>
<dbReference type="AlphaFoldDB" id="A0A6S7HJ79"/>